<keyword evidence="2 5" id="KW-0689">Ribosomal protein</keyword>
<keyword evidence="6" id="KW-1185">Reference proteome</keyword>
<dbReference type="EMBL" id="FORP01000001">
    <property type="protein sequence ID" value="SFI68787.1"/>
    <property type="molecule type" value="Genomic_DNA"/>
</dbReference>
<dbReference type="Proteomes" id="UP000199025">
    <property type="component" value="Unassembled WGS sequence"/>
</dbReference>
<dbReference type="Pfam" id="PF00444">
    <property type="entry name" value="Ribosomal_L36"/>
    <property type="match status" value="1"/>
</dbReference>
<evidence type="ECO:0000256" key="1">
    <source>
        <dbReference type="ARBA" id="ARBA00007645"/>
    </source>
</evidence>
<reference evidence="5 6" key="1">
    <citation type="submission" date="2016-10" db="EMBL/GenBank/DDBJ databases">
        <authorList>
            <person name="de Groot N.N."/>
        </authorList>
    </citation>
    <scope>NUCLEOTIDE SEQUENCE [LARGE SCALE GENOMIC DNA]</scope>
    <source>
        <strain evidence="5 6">DSM 44468</strain>
    </source>
</reference>
<evidence type="ECO:0000313" key="5">
    <source>
        <dbReference type="EMBL" id="SFI68787.1"/>
    </source>
</evidence>
<dbReference type="RefSeq" id="WP_091503957.1">
    <property type="nucleotide sequence ID" value="NZ_CBDQZW010000039.1"/>
</dbReference>
<evidence type="ECO:0000313" key="6">
    <source>
        <dbReference type="Proteomes" id="UP000199025"/>
    </source>
</evidence>
<protein>
    <recommendedName>
        <fullName evidence="4">Large ribosomal subunit protein bL36</fullName>
    </recommendedName>
</protein>
<dbReference type="AlphaFoldDB" id="A0A1I3K8J7"/>
<dbReference type="OrthoDB" id="9801558at2"/>
<dbReference type="GO" id="GO:0003735">
    <property type="term" value="F:structural constituent of ribosome"/>
    <property type="evidence" value="ECO:0007669"/>
    <property type="project" value="InterPro"/>
</dbReference>
<accession>A0A1I3K8J7</accession>
<evidence type="ECO:0000256" key="4">
    <source>
        <dbReference type="ARBA" id="ARBA00035186"/>
    </source>
</evidence>
<organism evidence="5 6">
    <name type="scientific">Amycolatopsis sacchari</name>
    <dbReference type="NCBI Taxonomy" id="115433"/>
    <lineage>
        <taxon>Bacteria</taxon>
        <taxon>Bacillati</taxon>
        <taxon>Actinomycetota</taxon>
        <taxon>Actinomycetes</taxon>
        <taxon>Pseudonocardiales</taxon>
        <taxon>Pseudonocardiaceae</taxon>
        <taxon>Amycolatopsis</taxon>
    </lineage>
</organism>
<dbReference type="SUPFAM" id="SSF57840">
    <property type="entry name" value="Ribosomal protein L36"/>
    <property type="match status" value="1"/>
</dbReference>
<evidence type="ECO:0000256" key="2">
    <source>
        <dbReference type="ARBA" id="ARBA00022980"/>
    </source>
</evidence>
<dbReference type="GO" id="GO:0005840">
    <property type="term" value="C:ribosome"/>
    <property type="evidence" value="ECO:0007669"/>
    <property type="project" value="UniProtKB-KW"/>
</dbReference>
<name>A0A1I3K8J7_9PSEU</name>
<gene>
    <name evidence="5" type="ORF">SAMN05421835_101455</name>
</gene>
<comment type="similarity">
    <text evidence="1">Belongs to the bacterial ribosomal protein bL36 family.</text>
</comment>
<dbReference type="InterPro" id="IPR000473">
    <property type="entry name" value="Ribosomal_bL36"/>
</dbReference>
<keyword evidence="3" id="KW-0687">Ribonucleoprotein</keyword>
<dbReference type="InterPro" id="IPR047621">
    <property type="entry name" value="Ribosomal_L36_bact"/>
</dbReference>
<dbReference type="STRING" id="115433.SAMN05421835_101455"/>
<dbReference type="GO" id="GO:0006412">
    <property type="term" value="P:translation"/>
    <property type="evidence" value="ECO:0007669"/>
    <property type="project" value="InterPro"/>
</dbReference>
<dbReference type="InterPro" id="IPR035977">
    <property type="entry name" value="Ribosomal_bL36_sp"/>
</dbReference>
<sequence>MKARSSVRSLKQKPGSIVVRRRGHTFVINKRDPRWNTRQG</sequence>
<dbReference type="GO" id="GO:1990904">
    <property type="term" value="C:ribonucleoprotein complex"/>
    <property type="evidence" value="ECO:0007669"/>
    <property type="project" value="UniProtKB-KW"/>
</dbReference>
<evidence type="ECO:0000256" key="3">
    <source>
        <dbReference type="ARBA" id="ARBA00023274"/>
    </source>
</evidence>
<dbReference type="PANTHER" id="PTHR47781">
    <property type="entry name" value="50S RIBOSOMAL PROTEIN L36 2"/>
    <property type="match status" value="1"/>
</dbReference>
<dbReference type="PANTHER" id="PTHR47781:SF1">
    <property type="entry name" value="LARGE RIBOSOMAL SUBUNIT PROTEIN BL36B"/>
    <property type="match status" value="1"/>
</dbReference>
<proteinExistence type="inferred from homology"/>